<dbReference type="EMBL" id="OE010670">
    <property type="protein sequence ID" value="CAD7464079.1"/>
    <property type="molecule type" value="Genomic_DNA"/>
</dbReference>
<sequence>MLRQVPVPYRHRGALGEPGSTPATQLPRV</sequence>
<accession>A0A7R9IT51</accession>
<proteinExistence type="predicted"/>
<gene>
    <name evidence="2" type="ORF">TTEB3V08_LOCUS11958</name>
</gene>
<dbReference type="AlphaFoldDB" id="A0A7R9IT51"/>
<protein>
    <submittedName>
        <fullName evidence="2">Uncharacterized protein</fullName>
    </submittedName>
</protein>
<organism evidence="2">
    <name type="scientific">Timema tahoe</name>
    <dbReference type="NCBI Taxonomy" id="61484"/>
    <lineage>
        <taxon>Eukaryota</taxon>
        <taxon>Metazoa</taxon>
        <taxon>Ecdysozoa</taxon>
        <taxon>Arthropoda</taxon>
        <taxon>Hexapoda</taxon>
        <taxon>Insecta</taxon>
        <taxon>Pterygota</taxon>
        <taxon>Neoptera</taxon>
        <taxon>Polyneoptera</taxon>
        <taxon>Phasmatodea</taxon>
        <taxon>Timematodea</taxon>
        <taxon>Timematoidea</taxon>
        <taxon>Timematidae</taxon>
        <taxon>Timema</taxon>
    </lineage>
</organism>
<name>A0A7R9IT51_9NEOP</name>
<evidence type="ECO:0000313" key="2">
    <source>
        <dbReference type="EMBL" id="CAD7464079.1"/>
    </source>
</evidence>
<reference evidence="2" key="1">
    <citation type="submission" date="2020-11" db="EMBL/GenBank/DDBJ databases">
        <authorList>
            <person name="Tran Van P."/>
        </authorList>
    </citation>
    <scope>NUCLEOTIDE SEQUENCE</scope>
</reference>
<feature type="region of interest" description="Disordered" evidence="1">
    <location>
        <begin position="1"/>
        <end position="29"/>
    </location>
</feature>
<evidence type="ECO:0000256" key="1">
    <source>
        <dbReference type="SAM" id="MobiDB-lite"/>
    </source>
</evidence>